<dbReference type="CDD" id="cd06347">
    <property type="entry name" value="PBP1_ABC_LivK_ligand_binding-like"/>
    <property type="match status" value="1"/>
</dbReference>
<dbReference type="InterPro" id="IPR051010">
    <property type="entry name" value="BCAA_transport"/>
</dbReference>
<dbReference type="KEGG" id="dti:Desti_4401"/>
<dbReference type="Pfam" id="PF13458">
    <property type="entry name" value="Peripla_BP_6"/>
    <property type="match status" value="1"/>
</dbReference>
<evidence type="ECO:0000313" key="5">
    <source>
        <dbReference type="EMBL" id="AFM28145.1"/>
    </source>
</evidence>
<feature type="domain" description="Leucine-binding protein" evidence="3">
    <location>
        <begin position="26"/>
        <end position="370"/>
    </location>
</feature>
<comment type="similarity">
    <text evidence="1">Belongs to the leucine-binding protein family.</text>
</comment>
<reference evidence="6" key="2">
    <citation type="submission" date="2012-06" db="EMBL/GenBank/DDBJ databases">
        <title>Complete sequence of chromosome of Desulfomonile tiedjei DSM 6799.</title>
        <authorList>
            <person name="Lucas S."/>
            <person name="Copeland A."/>
            <person name="Lapidus A."/>
            <person name="Glavina del Rio T."/>
            <person name="Dalin E."/>
            <person name="Tice H."/>
            <person name="Bruce D."/>
            <person name="Goodwin L."/>
            <person name="Pitluck S."/>
            <person name="Peters L."/>
            <person name="Ovchinnikova G."/>
            <person name="Zeytun A."/>
            <person name="Lu M."/>
            <person name="Kyrpides N."/>
            <person name="Mavromatis K."/>
            <person name="Ivanova N."/>
            <person name="Brettin T."/>
            <person name="Detter J.C."/>
            <person name="Han C."/>
            <person name="Larimer F."/>
            <person name="Land M."/>
            <person name="Hauser L."/>
            <person name="Markowitz V."/>
            <person name="Cheng J.-F."/>
            <person name="Hugenholtz P."/>
            <person name="Woyke T."/>
            <person name="Wu D."/>
            <person name="Spring S."/>
            <person name="Schroeder M."/>
            <person name="Brambilla E."/>
            <person name="Klenk H.-P."/>
            <person name="Eisen J.A."/>
        </authorList>
    </citation>
    <scope>NUCLEOTIDE SEQUENCE [LARGE SCALE GENOMIC DNA]</scope>
    <source>
        <strain evidence="6">ATCC 49306 / DSM 6799 / DCB-1</strain>
    </source>
</reference>
<keyword evidence="6" id="KW-1185">Reference proteome</keyword>
<evidence type="ECO:0000256" key="2">
    <source>
        <dbReference type="ARBA" id="ARBA00022729"/>
    </source>
</evidence>
<evidence type="ECO:0000313" key="6">
    <source>
        <dbReference type="Proteomes" id="UP000006055"/>
    </source>
</evidence>
<dbReference type="InterPro" id="IPR028082">
    <property type="entry name" value="Peripla_BP_I"/>
</dbReference>
<keyword evidence="2" id="KW-0732">Signal</keyword>
<organism evidence="4 6">
    <name type="scientific">Desulfomonile tiedjei (strain ATCC 49306 / DSM 6799 / DCB-1)</name>
    <dbReference type="NCBI Taxonomy" id="706587"/>
    <lineage>
        <taxon>Bacteria</taxon>
        <taxon>Pseudomonadati</taxon>
        <taxon>Thermodesulfobacteriota</taxon>
        <taxon>Desulfomonilia</taxon>
        <taxon>Desulfomonilales</taxon>
        <taxon>Desulfomonilaceae</taxon>
        <taxon>Desulfomonile</taxon>
    </lineage>
</organism>
<evidence type="ECO:0000259" key="3">
    <source>
        <dbReference type="Pfam" id="PF13458"/>
    </source>
</evidence>
<dbReference type="PANTHER" id="PTHR30483">
    <property type="entry name" value="LEUCINE-SPECIFIC-BINDING PROTEIN"/>
    <property type="match status" value="1"/>
</dbReference>
<dbReference type="Gene3D" id="3.40.50.2300">
    <property type="match status" value="2"/>
</dbReference>
<dbReference type="AlphaFoldDB" id="I4CBU2"/>
<accession>I4CBU2</accession>
<dbReference type="STRING" id="706587.Desti_4401"/>
<dbReference type="SUPFAM" id="SSF53822">
    <property type="entry name" value="Periplasmic binding protein-like I"/>
    <property type="match status" value="1"/>
</dbReference>
<evidence type="ECO:0000313" key="4">
    <source>
        <dbReference type="EMBL" id="AFM27033.1"/>
    </source>
</evidence>
<sequence>MKHFFWIFTLLIIFWSPMRGEAAEQPIKVALLFNLTGDMASIDAPGFRGAQLAAIRINAAGGLLGRKLKLIVIDSRSDPTAAAEGAFEALEQGIVAGIGYGDTTYVLAAGPEFAKRGIPFITSGATDPNLPRDVGPSLLMTAYGDDEQAAAMADFAVKYLKAKRFVLWTDVSTDFTRDLAEYFKESLARTGGQLIAQDVFKAGTKDFAPHVKRLKALNAVPDAIFVSAAPGEAATAVAQIRQSGVTAPILSGDGFDSDLVKQLPSPKIANGIYFSTHSYRGQNRPEVLAFIEEYKKEYGMKPENAFAALGFDALNLLADAIKRANSVSLDPLLKALYETRTFPGVTGEISYARPNRAPIKPISIIGIKNGEYSVIETWKAGH</sequence>
<dbReference type="Proteomes" id="UP000006055">
    <property type="component" value="Chromosome"/>
</dbReference>
<dbReference type="eggNOG" id="COG0683">
    <property type="taxonomic scope" value="Bacteria"/>
</dbReference>
<gene>
    <name evidence="4" type="ordered locus">Desti_4401</name>
    <name evidence="5" type="ordered locus">Desti_5564</name>
</gene>
<dbReference type="OrthoDB" id="9772589at2"/>
<dbReference type="InterPro" id="IPR028081">
    <property type="entry name" value="Leu-bd"/>
</dbReference>
<name>I4CBU2_DESTA</name>
<dbReference type="HOGENOM" id="CLU_027128_6_1_7"/>
<reference evidence="4" key="1">
    <citation type="submission" date="2012-06" db="EMBL/GenBank/DDBJ databases">
        <title>Complete sequence of chromosome of Desulfomonile tiedjei DSM 6799.</title>
        <authorList>
            <consortium name="US DOE Joint Genome Institute (JGI-PGF)"/>
            <person name="Lucas S."/>
            <person name="Copeland A."/>
            <person name="Lapidus A."/>
            <person name="Glavina del Rio T."/>
            <person name="Dalin E."/>
            <person name="Tice H."/>
            <person name="Bruce D."/>
            <person name="Goodwin L."/>
            <person name="Pitluck S."/>
            <person name="Peters L."/>
            <person name="Ovchinnikova G."/>
            <person name="Zeytun A."/>
            <person name="Lu M."/>
            <person name="Kyrpides N."/>
            <person name="Mavromatis K."/>
            <person name="Ivanova N."/>
            <person name="Brettin T."/>
            <person name="Detter J.C."/>
            <person name="Han C."/>
            <person name="Larimer F."/>
            <person name="Land M."/>
            <person name="Hauser L."/>
            <person name="Markowitz V."/>
            <person name="Cheng J.-F."/>
            <person name="Hugenholtz P."/>
            <person name="Woyke T."/>
            <person name="Wu D."/>
            <person name="Spring S."/>
            <person name="Schroeder M."/>
            <person name="Brambilla E."/>
            <person name="Klenk H.-P."/>
            <person name="Eisen J.A."/>
        </authorList>
    </citation>
    <scope>NUCLEOTIDE SEQUENCE</scope>
    <source>
        <strain evidence="4">DSM 6799</strain>
    </source>
</reference>
<proteinExistence type="inferred from homology"/>
<protein>
    <submittedName>
        <fullName evidence="4">Amino acid/amide ABC transporter substrate-binding protein, HAAT family</fullName>
    </submittedName>
</protein>
<dbReference type="EMBL" id="CP003360">
    <property type="protein sequence ID" value="AFM27033.1"/>
    <property type="molecule type" value="Genomic_DNA"/>
</dbReference>
<dbReference type="PANTHER" id="PTHR30483:SF6">
    <property type="entry name" value="PERIPLASMIC BINDING PROTEIN OF ABC TRANSPORTER FOR NATURAL AMINO ACIDS"/>
    <property type="match status" value="1"/>
</dbReference>
<dbReference type="KEGG" id="dti:Desti_5564"/>
<dbReference type="EMBL" id="CP003360">
    <property type="protein sequence ID" value="AFM28145.1"/>
    <property type="molecule type" value="Genomic_DNA"/>
</dbReference>
<evidence type="ECO:0000256" key="1">
    <source>
        <dbReference type="ARBA" id="ARBA00010062"/>
    </source>
</evidence>
<dbReference type="RefSeq" id="WP_014812151.1">
    <property type="nucleotide sequence ID" value="NC_018025.1"/>
</dbReference>